<name>A0A4Y2HNW4_ARAVE</name>
<keyword evidence="2" id="KW-1185">Reference proteome</keyword>
<evidence type="ECO:0000313" key="1">
    <source>
        <dbReference type="EMBL" id="GBM66968.1"/>
    </source>
</evidence>
<protein>
    <submittedName>
        <fullName evidence="1">Uncharacterized protein</fullName>
    </submittedName>
</protein>
<dbReference type="EMBL" id="BGPR01002055">
    <property type="protein sequence ID" value="GBM66968.1"/>
    <property type="molecule type" value="Genomic_DNA"/>
</dbReference>
<dbReference type="AlphaFoldDB" id="A0A4Y2HNW4"/>
<gene>
    <name evidence="1" type="ORF">AVEN_110995_1</name>
</gene>
<sequence>MYKGQVHVKSVPATGEVWKSREGLIGRCRHLTIVLKLDIRGRTVSRHLESVSPDSSSFQSITLGGKLIHGDSMQTIQPVTSISQGYCAYSSTLFPERDSLLLPHLWFSFMRKTRSPLPIILFQFYNLVRRMETKPDENPNISTTLHKFSLHFGIDDGF</sequence>
<accession>A0A4Y2HNW4</accession>
<comment type="caution">
    <text evidence="1">The sequence shown here is derived from an EMBL/GenBank/DDBJ whole genome shotgun (WGS) entry which is preliminary data.</text>
</comment>
<dbReference type="Proteomes" id="UP000499080">
    <property type="component" value="Unassembled WGS sequence"/>
</dbReference>
<organism evidence="1 2">
    <name type="scientific">Araneus ventricosus</name>
    <name type="common">Orbweaver spider</name>
    <name type="synonym">Epeira ventricosa</name>
    <dbReference type="NCBI Taxonomy" id="182803"/>
    <lineage>
        <taxon>Eukaryota</taxon>
        <taxon>Metazoa</taxon>
        <taxon>Ecdysozoa</taxon>
        <taxon>Arthropoda</taxon>
        <taxon>Chelicerata</taxon>
        <taxon>Arachnida</taxon>
        <taxon>Araneae</taxon>
        <taxon>Araneomorphae</taxon>
        <taxon>Entelegynae</taxon>
        <taxon>Araneoidea</taxon>
        <taxon>Araneidae</taxon>
        <taxon>Araneus</taxon>
    </lineage>
</organism>
<reference evidence="1 2" key="1">
    <citation type="journal article" date="2019" name="Sci. Rep.">
        <title>Orb-weaving spider Araneus ventricosus genome elucidates the spidroin gene catalogue.</title>
        <authorList>
            <person name="Kono N."/>
            <person name="Nakamura H."/>
            <person name="Ohtoshi R."/>
            <person name="Moran D.A.P."/>
            <person name="Shinohara A."/>
            <person name="Yoshida Y."/>
            <person name="Fujiwara M."/>
            <person name="Mori M."/>
            <person name="Tomita M."/>
            <person name="Arakawa K."/>
        </authorList>
    </citation>
    <scope>NUCLEOTIDE SEQUENCE [LARGE SCALE GENOMIC DNA]</scope>
</reference>
<proteinExistence type="predicted"/>
<evidence type="ECO:0000313" key="2">
    <source>
        <dbReference type="Proteomes" id="UP000499080"/>
    </source>
</evidence>